<name>A0A4Y9FPJ0_STRAI</name>
<gene>
    <name evidence="2" type="ORF">E4U01_03335</name>
</gene>
<feature type="transmembrane region" description="Helical" evidence="1">
    <location>
        <begin position="12"/>
        <end position="30"/>
    </location>
</feature>
<protein>
    <submittedName>
        <fullName evidence="2">Uncharacterized protein</fullName>
    </submittedName>
</protein>
<dbReference type="RefSeq" id="WP_135052552.1">
    <property type="nucleotide sequence ID" value="NZ_CAKOCW010000003.1"/>
</dbReference>
<proteinExistence type="predicted"/>
<comment type="caution">
    <text evidence="2">The sequence shown here is derived from an EMBL/GenBank/DDBJ whole genome shotgun (WGS) entry which is preliminary data.</text>
</comment>
<evidence type="ECO:0000256" key="1">
    <source>
        <dbReference type="SAM" id="Phobius"/>
    </source>
</evidence>
<keyword evidence="1" id="KW-1133">Transmembrane helix</keyword>
<sequence>MSFLPDGIYYYLIKTGLLALIFYLAGHRFLHLNMPLKVRVGLGEQLRVNWLNLLYLIFVCLPLLAFGFEEHQDYLPTALI</sequence>
<dbReference type="AlphaFoldDB" id="A0A4Y9FPJ0"/>
<organism evidence="2 3">
    <name type="scientific">Streptococcus acidominimus</name>
    <dbReference type="NCBI Taxonomy" id="1326"/>
    <lineage>
        <taxon>Bacteria</taxon>
        <taxon>Bacillati</taxon>
        <taxon>Bacillota</taxon>
        <taxon>Bacilli</taxon>
        <taxon>Lactobacillales</taxon>
        <taxon>Streptococcaceae</taxon>
        <taxon>Streptococcus</taxon>
    </lineage>
</organism>
<evidence type="ECO:0000313" key="2">
    <source>
        <dbReference type="EMBL" id="TFU31127.1"/>
    </source>
</evidence>
<keyword evidence="1" id="KW-0812">Transmembrane</keyword>
<feature type="transmembrane region" description="Helical" evidence="1">
    <location>
        <begin position="50"/>
        <end position="68"/>
    </location>
</feature>
<reference evidence="2 3" key="1">
    <citation type="submission" date="2019-03" db="EMBL/GenBank/DDBJ databases">
        <title>Diversity of the mouse oral microbiome.</title>
        <authorList>
            <person name="Joseph S."/>
            <person name="Aduse-Opoku J."/>
            <person name="Curtis M."/>
            <person name="Wade W."/>
            <person name="Hashim A."/>
        </authorList>
    </citation>
    <scope>NUCLEOTIDE SEQUENCE [LARGE SCALE GENOMIC DNA]</scope>
    <source>
        <strain evidence="2 3">HT4</strain>
    </source>
</reference>
<evidence type="ECO:0000313" key="3">
    <source>
        <dbReference type="Proteomes" id="UP000297747"/>
    </source>
</evidence>
<dbReference type="Proteomes" id="UP000297747">
    <property type="component" value="Unassembled WGS sequence"/>
</dbReference>
<accession>A0A4Y9FPJ0</accession>
<keyword evidence="1" id="KW-0472">Membrane</keyword>
<dbReference type="EMBL" id="SPQA01000008">
    <property type="protein sequence ID" value="TFU31127.1"/>
    <property type="molecule type" value="Genomic_DNA"/>
</dbReference>